<feature type="non-terminal residue" evidence="1">
    <location>
        <position position="1"/>
    </location>
</feature>
<dbReference type="Proteomes" id="UP000304947">
    <property type="component" value="Unassembled WGS sequence"/>
</dbReference>
<proteinExistence type="predicted"/>
<organism evidence="1 2">
    <name type="scientific">Aureobasidium pullulans</name>
    <name type="common">Black yeast</name>
    <name type="synonym">Pullularia pullulans</name>
    <dbReference type="NCBI Taxonomy" id="5580"/>
    <lineage>
        <taxon>Eukaryota</taxon>
        <taxon>Fungi</taxon>
        <taxon>Dikarya</taxon>
        <taxon>Ascomycota</taxon>
        <taxon>Pezizomycotina</taxon>
        <taxon>Dothideomycetes</taxon>
        <taxon>Dothideomycetidae</taxon>
        <taxon>Dothideales</taxon>
        <taxon>Saccotheciaceae</taxon>
        <taxon>Aureobasidium</taxon>
    </lineage>
</organism>
<evidence type="ECO:0000313" key="2">
    <source>
        <dbReference type="Proteomes" id="UP000304947"/>
    </source>
</evidence>
<name>A0A4T0E411_AURPU</name>
<accession>A0A4T0E411</accession>
<sequence>RNVNTGPKTRHLSIEIERPPYAKLCHLDSQAVAMRIVPPIKMHNDFKKEHIVHRERLSDALSLDVALLSWQALAHGDGGYSIWRTAFLSRVCVEQDIMHRVLIQKCREASDLQRQQGLEFLHMPPSAPLSRVCAEMWRNGKTNSGNTDKLVLSGYVHGERRDETGLQGYAGVGCATCVTCGGVNQAVNILVAELTLKDVLI</sequence>
<dbReference type="EMBL" id="QZBU01000304">
    <property type="protein sequence ID" value="TIA68329.1"/>
    <property type="molecule type" value="Genomic_DNA"/>
</dbReference>
<dbReference type="AlphaFoldDB" id="A0A4T0E411"/>
<comment type="caution">
    <text evidence="1">The sequence shown here is derived from an EMBL/GenBank/DDBJ whole genome shotgun (WGS) entry which is preliminary data.</text>
</comment>
<protein>
    <submittedName>
        <fullName evidence="1">Uncharacterized protein</fullName>
    </submittedName>
</protein>
<evidence type="ECO:0000313" key="1">
    <source>
        <dbReference type="EMBL" id="TIA68329.1"/>
    </source>
</evidence>
<gene>
    <name evidence="1" type="ORF">D6C83_01629</name>
</gene>
<reference evidence="1 2" key="1">
    <citation type="submission" date="2018-10" db="EMBL/GenBank/DDBJ databases">
        <title>Fifty Aureobasidium pullulans genomes reveal a recombining polyextremotolerant generalist.</title>
        <authorList>
            <person name="Gostincar C."/>
            <person name="Turk M."/>
            <person name="Zajc J."/>
            <person name="Gunde-Cimerman N."/>
        </authorList>
    </citation>
    <scope>NUCLEOTIDE SEQUENCE [LARGE SCALE GENOMIC DNA]</scope>
    <source>
        <strain evidence="1 2">EXF-3380</strain>
    </source>
</reference>